<dbReference type="EMBL" id="BAAAJK010000001">
    <property type="protein sequence ID" value="GAA1380503.1"/>
    <property type="molecule type" value="Genomic_DNA"/>
</dbReference>
<dbReference type="SUPFAM" id="SSF46785">
    <property type="entry name" value="Winged helix' DNA-binding domain"/>
    <property type="match status" value="1"/>
</dbReference>
<dbReference type="InterPro" id="IPR030489">
    <property type="entry name" value="TR_Rrf2-type_CS"/>
</dbReference>
<dbReference type="InterPro" id="IPR036390">
    <property type="entry name" value="WH_DNA-bd_sf"/>
</dbReference>
<dbReference type="PANTHER" id="PTHR33221">
    <property type="entry name" value="WINGED HELIX-TURN-HELIX TRANSCRIPTIONAL REGULATOR, RRF2 FAMILY"/>
    <property type="match status" value="1"/>
</dbReference>
<accession>A0ABN1XJ14</accession>
<dbReference type="InterPro" id="IPR036388">
    <property type="entry name" value="WH-like_DNA-bd_sf"/>
</dbReference>
<keyword evidence="1" id="KW-0238">DNA-binding</keyword>
<dbReference type="PANTHER" id="PTHR33221:SF5">
    <property type="entry name" value="HTH-TYPE TRANSCRIPTIONAL REGULATOR ISCR"/>
    <property type="match status" value="1"/>
</dbReference>
<proteinExistence type="predicted"/>
<dbReference type="RefSeq" id="WP_344017920.1">
    <property type="nucleotide sequence ID" value="NZ_BAAAJK010000001.1"/>
</dbReference>
<dbReference type="Proteomes" id="UP001501414">
    <property type="component" value="Unassembled WGS sequence"/>
</dbReference>
<reference evidence="2 3" key="1">
    <citation type="journal article" date="2019" name="Int. J. Syst. Evol. Microbiol.">
        <title>The Global Catalogue of Microorganisms (GCM) 10K type strain sequencing project: providing services to taxonomists for standard genome sequencing and annotation.</title>
        <authorList>
            <consortium name="The Broad Institute Genomics Platform"/>
            <consortium name="The Broad Institute Genome Sequencing Center for Infectious Disease"/>
            <person name="Wu L."/>
            <person name="Ma J."/>
        </authorList>
    </citation>
    <scope>NUCLEOTIDE SEQUENCE [LARGE SCALE GENOMIC DNA]</scope>
    <source>
        <strain evidence="2 3">JCM 11896</strain>
    </source>
</reference>
<dbReference type="PROSITE" id="PS51197">
    <property type="entry name" value="HTH_RRF2_2"/>
    <property type="match status" value="1"/>
</dbReference>
<comment type="caution">
    <text evidence="2">The sequence shown here is derived from an EMBL/GenBank/DDBJ whole genome shotgun (WGS) entry which is preliminary data.</text>
</comment>
<evidence type="ECO:0000313" key="3">
    <source>
        <dbReference type="Proteomes" id="UP001501414"/>
    </source>
</evidence>
<keyword evidence="3" id="KW-1185">Reference proteome</keyword>
<sequence>MHVSARSDYAVRAVVELARTTDALKCPVIARNQDIPLKFLVNILGDLRRAGIVRSRRGAGGGYWLARPAHEVTLGQVLRAIDGPLTTVAGTVPDELVTAPGGGRLVETWRRLAKVLDEVVDGTTMADVATDGMPLPTTAPERGQP</sequence>
<dbReference type="InterPro" id="IPR000944">
    <property type="entry name" value="Tscrpt_reg_Rrf2"/>
</dbReference>
<evidence type="ECO:0000256" key="1">
    <source>
        <dbReference type="ARBA" id="ARBA00023125"/>
    </source>
</evidence>
<evidence type="ECO:0000313" key="2">
    <source>
        <dbReference type="EMBL" id="GAA1380503.1"/>
    </source>
</evidence>
<evidence type="ECO:0008006" key="4">
    <source>
        <dbReference type="Google" id="ProtNLM"/>
    </source>
</evidence>
<dbReference type="PROSITE" id="PS01332">
    <property type="entry name" value="HTH_RRF2_1"/>
    <property type="match status" value="1"/>
</dbReference>
<name>A0ABN1XJ14_9PSEU</name>
<dbReference type="Gene3D" id="1.10.10.10">
    <property type="entry name" value="Winged helix-like DNA-binding domain superfamily/Winged helix DNA-binding domain"/>
    <property type="match status" value="1"/>
</dbReference>
<organism evidence="2 3">
    <name type="scientific">Pseudonocardia kongjuensis</name>
    <dbReference type="NCBI Taxonomy" id="102227"/>
    <lineage>
        <taxon>Bacteria</taxon>
        <taxon>Bacillati</taxon>
        <taxon>Actinomycetota</taxon>
        <taxon>Actinomycetes</taxon>
        <taxon>Pseudonocardiales</taxon>
        <taxon>Pseudonocardiaceae</taxon>
        <taxon>Pseudonocardia</taxon>
    </lineage>
</organism>
<gene>
    <name evidence="2" type="ORF">GCM10009613_04980</name>
</gene>
<dbReference type="NCBIfam" id="TIGR00738">
    <property type="entry name" value="rrf2_super"/>
    <property type="match status" value="1"/>
</dbReference>
<protein>
    <recommendedName>
        <fullName evidence="4">Rrf2 family transcriptional regulator</fullName>
    </recommendedName>
</protein>
<dbReference type="Pfam" id="PF02082">
    <property type="entry name" value="Rrf2"/>
    <property type="match status" value="1"/>
</dbReference>